<dbReference type="InterPro" id="IPR036291">
    <property type="entry name" value="NAD(P)-bd_dom_sf"/>
</dbReference>
<dbReference type="VEuPathDB" id="FungiDB:NECHADRAFT_51041"/>
<dbReference type="GO" id="GO:0070403">
    <property type="term" value="F:NAD+ binding"/>
    <property type="evidence" value="ECO:0007669"/>
    <property type="project" value="InterPro"/>
</dbReference>
<feature type="domain" description="3-hydroxyacyl-CoA dehydrogenase NAD binding" evidence="4">
    <location>
        <begin position="579"/>
        <end position="741"/>
    </location>
</feature>
<evidence type="ECO:0000313" key="5">
    <source>
        <dbReference type="EMBL" id="EEU42064.1"/>
    </source>
</evidence>
<feature type="compositionally biased region" description="Basic residues" evidence="2">
    <location>
        <begin position="21"/>
        <end position="30"/>
    </location>
</feature>
<evidence type="ECO:0000256" key="2">
    <source>
        <dbReference type="SAM" id="MobiDB-lite"/>
    </source>
</evidence>
<dbReference type="GO" id="GO:0016616">
    <property type="term" value="F:oxidoreductase activity, acting on the CH-OH group of donors, NAD or NADP as acceptor"/>
    <property type="evidence" value="ECO:0007669"/>
    <property type="project" value="InterPro"/>
</dbReference>
<dbReference type="AlphaFoldDB" id="C7Z1V2"/>
<dbReference type="PANTHER" id="PTHR48075">
    <property type="entry name" value="3-HYDROXYACYL-COA DEHYDROGENASE FAMILY PROTEIN"/>
    <property type="match status" value="1"/>
</dbReference>
<accession>C7Z1V2</accession>
<evidence type="ECO:0000256" key="1">
    <source>
        <dbReference type="ARBA" id="ARBA00023002"/>
    </source>
</evidence>
<feature type="domain" description="3-hydroxyacyl-CoA dehydrogenase C-terminal" evidence="3">
    <location>
        <begin position="746"/>
        <end position="842"/>
    </location>
</feature>
<keyword evidence="1" id="KW-0560">Oxidoreductase</keyword>
<dbReference type="PANTHER" id="PTHR48075:SF3">
    <property type="entry name" value="3-HYDROXYACYL-COA DEHYDROGENASE"/>
    <property type="match status" value="1"/>
</dbReference>
<dbReference type="Pfam" id="PF00725">
    <property type="entry name" value="3HCDH"/>
    <property type="match status" value="1"/>
</dbReference>
<evidence type="ECO:0008006" key="7">
    <source>
        <dbReference type="Google" id="ProtNLM"/>
    </source>
</evidence>
<evidence type="ECO:0000259" key="4">
    <source>
        <dbReference type="Pfam" id="PF02737"/>
    </source>
</evidence>
<keyword evidence="6" id="KW-1185">Reference proteome</keyword>
<feature type="compositionally biased region" description="Polar residues" evidence="2">
    <location>
        <begin position="32"/>
        <end position="46"/>
    </location>
</feature>
<dbReference type="Gene3D" id="1.10.1040.10">
    <property type="entry name" value="N-(1-d-carboxylethyl)-l-norvaline Dehydrogenase, domain 2"/>
    <property type="match status" value="1"/>
</dbReference>
<dbReference type="SUPFAM" id="SSF48179">
    <property type="entry name" value="6-phosphogluconate dehydrogenase C-terminal domain-like"/>
    <property type="match status" value="1"/>
</dbReference>
<dbReference type="EMBL" id="GG698906">
    <property type="protein sequence ID" value="EEU42064.1"/>
    <property type="molecule type" value="Genomic_DNA"/>
</dbReference>
<dbReference type="STRING" id="660122.C7Z1V2"/>
<dbReference type="InterPro" id="IPR013328">
    <property type="entry name" value="6PGD_dom2"/>
</dbReference>
<gene>
    <name evidence="5" type="ORF">NECHADRAFT_51041</name>
</gene>
<dbReference type="Gene3D" id="3.40.50.720">
    <property type="entry name" value="NAD(P)-binding Rossmann-like Domain"/>
    <property type="match status" value="1"/>
</dbReference>
<name>C7Z1V2_FUSV7</name>
<dbReference type="GO" id="GO:0006631">
    <property type="term" value="P:fatty acid metabolic process"/>
    <property type="evidence" value="ECO:0007669"/>
    <property type="project" value="InterPro"/>
</dbReference>
<dbReference type="InterPro" id="IPR006176">
    <property type="entry name" value="3-OHacyl-CoA_DH_NAD-bd"/>
</dbReference>
<dbReference type="Pfam" id="PF02737">
    <property type="entry name" value="3HCDH_N"/>
    <property type="match status" value="1"/>
</dbReference>
<reference evidence="5 6" key="1">
    <citation type="journal article" date="2009" name="PLoS Genet.">
        <title>The genome of Nectria haematococca: contribution of supernumerary chromosomes to gene expansion.</title>
        <authorList>
            <person name="Coleman J.J."/>
            <person name="Rounsley S.D."/>
            <person name="Rodriguez-Carres M."/>
            <person name="Kuo A."/>
            <person name="Wasmann C.C."/>
            <person name="Grimwood J."/>
            <person name="Schmutz J."/>
            <person name="Taga M."/>
            <person name="White G.J."/>
            <person name="Zhou S."/>
            <person name="Schwartz D.C."/>
            <person name="Freitag M."/>
            <person name="Ma L.J."/>
            <person name="Danchin E.G."/>
            <person name="Henrissat B."/>
            <person name="Coutinho P.M."/>
            <person name="Nelson D.R."/>
            <person name="Straney D."/>
            <person name="Napoli C.A."/>
            <person name="Barker B.M."/>
            <person name="Gribskov M."/>
            <person name="Rep M."/>
            <person name="Kroken S."/>
            <person name="Molnar I."/>
            <person name="Rensing C."/>
            <person name="Kennell J.C."/>
            <person name="Zamora J."/>
            <person name="Farman M.L."/>
            <person name="Selker E.U."/>
            <person name="Salamov A."/>
            <person name="Shapiro H."/>
            <person name="Pangilinan J."/>
            <person name="Lindquist E."/>
            <person name="Lamers C."/>
            <person name="Grigoriev I.V."/>
            <person name="Geiser D.M."/>
            <person name="Covert S.F."/>
            <person name="Temporini E."/>
            <person name="Vanetten H.D."/>
        </authorList>
    </citation>
    <scope>NUCLEOTIDE SEQUENCE [LARGE SCALE GENOMIC DNA]</scope>
    <source>
        <strain evidence="6">ATCC MYA-4622 / CBS 123669 / FGSC 9596 / NRRL 45880 / 77-13-4</strain>
    </source>
</reference>
<evidence type="ECO:0000259" key="3">
    <source>
        <dbReference type="Pfam" id="PF00725"/>
    </source>
</evidence>
<dbReference type="RefSeq" id="XP_003047777.1">
    <property type="nucleotide sequence ID" value="XM_003047731.1"/>
</dbReference>
<evidence type="ECO:0000313" key="6">
    <source>
        <dbReference type="Proteomes" id="UP000005206"/>
    </source>
</evidence>
<dbReference type="Proteomes" id="UP000005206">
    <property type="component" value="Chromosome 10"/>
</dbReference>
<dbReference type="InterPro" id="IPR008927">
    <property type="entry name" value="6-PGluconate_DH-like_C_sf"/>
</dbReference>
<dbReference type="OrthoDB" id="5958943at2759"/>
<dbReference type="GeneID" id="9671738"/>
<protein>
    <recommendedName>
        <fullName evidence="7">3-hydroxyacyl-CoA dehydrogenase C-terminal domain-containing protein</fullName>
    </recommendedName>
</protein>
<sequence length="844" mass="93363">MLTPEQWIQDAKATGGSSGGVKRKGRRRIASHPSSDTSSTQGSRASAGNEGFALGSERGAHRESLTTSVLSTPFVAPSPTYSTITAQNTGLLSDADSKWLETLYREGFEAVFGSWMGRYSCPFLFGHNLADKYVSISDLCCHLDGCMADATTNNGQSPGRGSQRCCLIEQSLQSTIASFSARWLPISSRTALSDNDHRLLVQALWRHARRDMLRIINRPSYRSMLSLLLFALTPIPDGISEEEEADGISGQACVHTALQQIQTLRARQKNLQFSGSKVSPSLKSQGIVTTPESIETSGFINAESTAYWAALTFDTSASLTLNCRPLLSSGLFGFESELPWRLVRTCAKMFDETAQHWSRGSSDMTDERANQIIAAGASWKLLGWKLTAIFKEALRDGHDESEVRKAYLAVVDSIKQFGTVYRPLLDECHKRMQFLGQQTKLRWFSLMLHYHLSILMLVDVMEVTDRHDLLADIADISTDAENTVMNTLAFGLHNTFTLRRPPDPDTLGQEGVRETTFTVPIVSIDPYPHHAVAGVQLLRKAIDRDFGVGKITDETYQSLLSTLERTLKHLPQSSKSTSVTLIGAGTQGRRLAFMWSSRGNDVHLVDGQESQLEASQKAIDGFRKDAGKKNGQWGRIITHSPETLCEALKTAWLVVEKVIVELDSLAGEDTIIASNPSSYSCSEILEGITLKNERRFLSAHSYWPPETPEIEIMGHKTTNPAYIPLMMEQCKAHGFSPFEVKRPSMGYIYNRIWAAIKREALLAASEGVATPEEIDAMFKGVLKTPKGPFEQMDVVGLDVVLDIEQHYADARGDIPSAPREYLQKFLQNGHLGVKSGRGFYDYGS</sequence>
<proteinExistence type="predicted"/>
<organism evidence="5 6">
    <name type="scientific">Fusarium vanettenii (strain ATCC MYA-4622 / CBS 123669 / FGSC 9596 / NRRL 45880 / 77-13-4)</name>
    <name type="common">Fusarium solani subsp. pisi</name>
    <dbReference type="NCBI Taxonomy" id="660122"/>
    <lineage>
        <taxon>Eukaryota</taxon>
        <taxon>Fungi</taxon>
        <taxon>Dikarya</taxon>
        <taxon>Ascomycota</taxon>
        <taxon>Pezizomycotina</taxon>
        <taxon>Sordariomycetes</taxon>
        <taxon>Hypocreomycetidae</taxon>
        <taxon>Hypocreales</taxon>
        <taxon>Nectriaceae</taxon>
        <taxon>Fusarium</taxon>
        <taxon>Fusarium solani species complex</taxon>
        <taxon>Fusarium vanettenii</taxon>
    </lineage>
</organism>
<dbReference type="HOGENOM" id="CLU_017201_2_0_1"/>
<dbReference type="SUPFAM" id="SSF51735">
    <property type="entry name" value="NAD(P)-binding Rossmann-fold domains"/>
    <property type="match status" value="1"/>
</dbReference>
<feature type="region of interest" description="Disordered" evidence="2">
    <location>
        <begin position="1"/>
        <end position="52"/>
    </location>
</feature>
<dbReference type="eggNOG" id="KOG2304">
    <property type="taxonomic scope" value="Eukaryota"/>
</dbReference>
<dbReference type="InterPro" id="IPR006108">
    <property type="entry name" value="3HC_DH_C"/>
</dbReference>
<dbReference type="InParanoid" id="C7Z1V2"/>
<dbReference type="KEGG" id="nhe:NECHADRAFT_51041"/>
<dbReference type="OMA" id="INMSHED"/>